<dbReference type="EMBL" id="JAFCMP010000344">
    <property type="protein sequence ID" value="KAG5181064.1"/>
    <property type="molecule type" value="Genomic_DNA"/>
</dbReference>
<dbReference type="EMBL" id="JAFCMP010000512">
    <property type="protein sequence ID" value="KAG5178850.1"/>
    <property type="molecule type" value="Genomic_DNA"/>
</dbReference>
<protein>
    <submittedName>
        <fullName evidence="1">Uncharacterized protein</fullName>
    </submittedName>
</protein>
<proteinExistence type="predicted"/>
<name>A0A835YM97_9STRA</name>
<reference evidence="1" key="1">
    <citation type="submission" date="2021-02" db="EMBL/GenBank/DDBJ databases">
        <title>First Annotated Genome of the Yellow-green Alga Tribonema minus.</title>
        <authorList>
            <person name="Mahan K.M."/>
        </authorList>
    </citation>
    <scope>NUCLEOTIDE SEQUENCE</scope>
    <source>
        <strain evidence="1">UTEX B ZZ1240</strain>
    </source>
</reference>
<accession>A0A835YM97</accession>
<dbReference type="Proteomes" id="UP000664859">
    <property type="component" value="Unassembled WGS sequence"/>
</dbReference>
<sequence length="151" mass="16800">MHDAQEVATLVDAVMNGAGYRRAGMTSRRVAHNDDASCRHFADTLAELRTMMTHRAVISPTHSADDKSSDLLLRLHQLCVMSCLHEMTARCVIIVRITPPPARQQARFNGKVFARQPGGMHPPQITLLTDMYSQWPTQPDTGKRKSTHASP</sequence>
<evidence type="ECO:0000313" key="1">
    <source>
        <dbReference type="EMBL" id="KAG5176407.1"/>
    </source>
</evidence>
<dbReference type="AlphaFoldDB" id="A0A835YM97"/>
<keyword evidence="4" id="KW-1185">Reference proteome</keyword>
<dbReference type="EMBL" id="JAFCMP010000537">
    <property type="protein sequence ID" value="KAG5176407.1"/>
    <property type="molecule type" value="Genomic_DNA"/>
</dbReference>
<evidence type="ECO:0000313" key="2">
    <source>
        <dbReference type="EMBL" id="KAG5178850.1"/>
    </source>
</evidence>
<evidence type="ECO:0000313" key="3">
    <source>
        <dbReference type="EMBL" id="KAG5181064.1"/>
    </source>
</evidence>
<gene>
    <name evidence="2" type="ORF">JKP88DRAFT_247955</name>
    <name evidence="1" type="ORF">JKP88DRAFT_249508</name>
    <name evidence="3" type="ORF">JKP88DRAFT_256118</name>
</gene>
<evidence type="ECO:0000313" key="4">
    <source>
        <dbReference type="Proteomes" id="UP000664859"/>
    </source>
</evidence>
<comment type="caution">
    <text evidence="1">The sequence shown here is derived from an EMBL/GenBank/DDBJ whole genome shotgun (WGS) entry which is preliminary data.</text>
</comment>
<organism evidence="1 4">
    <name type="scientific">Tribonema minus</name>
    <dbReference type="NCBI Taxonomy" id="303371"/>
    <lineage>
        <taxon>Eukaryota</taxon>
        <taxon>Sar</taxon>
        <taxon>Stramenopiles</taxon>
        <taxon>Ochrophyta</taxon>
        <taxon>PX clade</taxon>
        <taxon>Xanthophyceae</taxon>
        <taxon>Tribonematales</taxon>
        <taxon>Tribonemataceae</taxon>
        <taxon>Tribonema</taxon>
    </lineage>
</organism>